<gene>
    <name evidence="2" type="ORF">STAIW_v1c10340</name>
</gene>
<keyword evidence="1" id="KW-0472">Membrane</keyword>
<keyword evidence="3" id="KW-1185">Reference proteome</keyword>
<keyword evidence="1" id="KW-1133">Transmembrane helix</keyword>
<dbReference type="HOGENOM" id="CLU_773647_0_0_14"/>
<evidence type="ECO:0000256" key="1">
    <source>
        <dbReference type="SAM" id="Phobius"/>
    </source>
</evidence>
<dbReference type="STRING" id="1276220.STAIW_v1c10340"/>
<feature type="transmembrane region" description="Helical" evidence="1">
    <location>
        <begin position="12"/>
        <end position="28"/>
    </location>
</feature>
<proteinExistence type="predicted"/>
<protein>
    <submittedName>
        <fullName evidence="2">Uncharacterized protein</fullName>
    </submittedName>
</protein>
<dbReference type="OrthoDB" id="386933at2"/>
<sequence length="358" mass="42450">MKSIISFKNVHYFLCILFSFSFFESLIINYNFLIFSILLKIFISLFGDFYRFNFSSKYFKNSLIGQIYLKNNYFLEKNLTNSQIDSAIDIFNFMFYLNNSALTYSIKQDLIEEYNKNEDGKNIEDFLNLSTSNESIGRVGKFDQDNKYYFSKNIYSLFKSNKSQIVEKNLYENYASFNIKKHDSRDIFKTGIDLNGYIILENSLTQRSWFDSYFNLLGDLSNFKVKTTNETVMWTQNGNKFRYISAFYNQKEPGNENYSVHFYNENLYTIYLKNESDNIFTENSFMDSNGYAKFNNLVLGQEYELFPNTTKKYRLDATGVDSLNVYPTIYEEDLLINQENEAVFYISNTLFQKFLILN</sequence>
<dbReference type="AlphaFoldDB" id="S5M0T5"/>
<dbReference type="EMBL" id="CP005074">
    <property type="protein sequence ID" value="AGR41617.1"/>
    <property type="molecule type" value="Genomic_DNA"/>
</dbReference>
<keyword evidence="1" id="KW-0812">Transmembrane</keyword>
<reference evidence="2 3" key="1">
    <citation type="journal article" date="2013" name="Genome Biol. Evol.">
        <title>Comparison of metabolic capacities and inference of gene content evolution in mosquito-associated Spiroplasma diminutum and S. taiwanense.</title>
        <authorList>
            <person name="Lo W.S."/>
            <person name="Ku C."/>
            <person name="Chen L.L."/>
            <person name="Chang T.H."/>
            <person name="Kuo C.H."/>
        </authorList>
    </citation>
    <scope>NUCLEOTIDE SEQUENCE [LARGE SCALE GENOMIC DNA]</scope>
    <source>
        <strain evidence="2">CT-1</strain>
    </source>
</reference>
<evidence type="ECO:0000313" key="2">
    <source>
        <dbReference type="EMBL" id="AGR41617.1"/>
    </source>
</evidence>
<dbReference type="Proteomes" id="UP000014984">
    <property type="component" value="Chromosome"/>
</dbReference>
<organism evidence="2 3">
    <name type="scientific">Spiroplasma taiwanense CT-1</name>
    <dbReference type="NCBI Taxonomy" id="1276220"/>
    <lineage>
        <taxon>Bacteria</taxon>
        <taxon>Bacillati</taxon>
        <taxon>Mycoplasmatota</taxon>
        <taxon>Mollicutes</taxon>
        <taxon>Entomoplasmatales</taxon>
        <taxon>Spiroplasmataceae</taxon>
        <taxon>Spiroplasma</taxon>
    </lineage>
</organism>
<dbReference type="RefSeq" id="WP_020834756.1">
    <property type="nucleotide sequence ID" value="NC_021846.1"/>
</dbReference>
<accession>S5M0T5</accession>
<evidence type="ECO:0000313" key="3">
    <source>
        <dbReference type="Proteomes" id="UP000014984"/>
    </source>
</evidence>
<dbReference type="KEGG" id="stai:STAIW_v1c10340"/>
<dbReference type="PATRIC" id="fig|1276220.3.peg.1051"/>
<name>S5M0T5_9MOLU</name>